<reference evidence="1 2" key="1">
    <citation type="submission" date="2017-04" db="EMBL/GenBank/DDBJ databases">
        <title>The whole genome sequencing and assembly of Halobacillus mangrovi strain.</title>
        <authorList>
            <person name="Lee S.-J."/>
            <person name="Park M.-K."/>
            <person name="Kim J.-Y."/>
            <person name="Lee Y.-J."/>
            <person name="Yi H."/>
            <person name="Bahn Y.-S."/>
            <person name="Kim J.F."/>
            <person name="Lee D.-W."/>
        </authorList>
    </citation>
    <scope>NUCLEOTIDE SEQUENCE [LARGE SCALE GENOMIC DNA]</scope>
    <source>
        <strain evidence="1 2">KTB 131</strain>
    </source>
</reference>
<accession>A0A1W5ZTY5</accession>
<dbReference type="EMBL" id="CP020772">
    <property type="protein sequence ID" value="ARI76774.1"/>
    <property type="molecule type" value="Genomic_DNA"/>
</dbReference>
<protein>
    <recommendedName>
        <fullName evidence="3">Thioredoxin family protein</fullName>
    </recommendedName>
</protein>
<organism evidence="1 2">
    <name type="scientific">Halobacillus mangrovi</name>
    <dbReference type="NCBI Taxonomy" id="402384"/>
    <lineage>
        <taxon>Bacteria</taxon>
        <taxon>Bacillati</taxon>
        <taxon>Bacillota</taxon>
        <taxon>Bacilli</taxon>
        <taxon>Bacillales</taxon>
        <taxon>Bacillaceae</taxon>
        <taxon>Halobacillus</taxon>
    </lineage>
</organism>
<evidence type="ECO:0000313" key="1">
    <source>
        <dbReference type="EMBL" id="ARI76774.1"/>
    </source>
</evidence>
<dbReference type="Proteomes" id="UP000192527">
    <property type="component" value="Chromosome"/>
</dbReference>
<dbReference type="SUPFAM" id="SSF52833">
    <property type="entry name" value="Thioredoxin-like"/>
    <property type="match status" value="1"/>
</dbReference>
<name>A0A1W5ZTY5_9BACI</name>
<evidence type="ECO:0008006" key="3">
    <source>
        <dbReference type="Google" id="ProtNLM"/>
    </source>
</evidence>
<dbReference type="RefSeq" id="WP_085029251.1">
    <property type="nucleotide sequence ID" value="NZ_CP020772.1"/>
</dbReference>
<dbReference type="Gene3D" id="3.40.30.10">
    <property type="entry name" value="Glutaredoxin"/>
    <property type="match status" value="1"/>
</dbReference>
<dbReference type="NCBIfam" id="TIGR04019">
    <property type="entry name" value="B_thiol_YtxJ"/>
    <property type="match status" value="1"/>
</dbReference>
<sequence length="107" mass="12350">MNQQVLHTEDEFNNLLKTHEEFFVLKHSLTCPISAGAKNEYEKFQSSTSVPCYILHVQEARQLSNNIAKEFQVRHESPQVLLFKNGHVVWNDSHGSITQSRLKTLVE</sequence>
<dbReference type="InterPro" id="IPR022551">
    <property type="entry name" value="BrxC"/>
</dbReference>
<dbReference type="STRING" id="402384.HM131_07930"/>
<evidence type="ECO:0000313" key="2">
    <source>
        <dbReference type="Proteomes" id="UP000192527"/>
    </source>
</evidence>
<dbReference type="InterPro" id="IPR036249">
    <property type="entry name" value="Thioredoxin-like_sf"/>
</dbReference>
<dbReference type="AlphaFoldDB" id="A0A1W5ZTY5"/>
<dbReference type="OrthoDB" id="677051at2"/>
<gene>
    <name evidence="1" type="ORF">HM131_07930</name>
</gene>
<keyword evidence="2" id="KW-1185">Reference proteome</keyword>
<dbReference type="KEGG" id="hmn:HM131_07930"/>
<proteinExistence type="predicted"/>
<dbReference type="Pfam" id="PF11009">
    <property type="entry name" value="BrxC"/>
    <property type="match status" value="1"/>
</dbReference>